<proteinExistence type="predicted"/>
<comment type="caution">
    <text evidence="2">The sequence shown here is derived from an EMBL/GenBank/DDBJ whole genome shotgun (WGS) entry which is preliminary data.</text>
</comment>
<gene>
    <name evidence="2" type="ORF">Q5P01_000628</name>
</gene>
<feature type="region of interest" description="Disordered" evidence="1">
    <location>
        <begin position="110"/>
        <end position="206"/>
    </location>
</feature>
<dbReference type="Proteomes" id="UP001187415">
    <property type="component" value="Unassembled WGS sequence"/>
</dbReference>
<evidence type="ECO:0000313" key="2">
    <source>
        <dbReference type="EMBL" id="KAK2814308.1"/>
    </source>
</evidence>
<dbReference type="EMBL" id="JAUPFM010000061">
    <property type="protein sequence ID" value="KAK2814308.1"/>
    <property type="molecule type" value="Genomic_DNA"/>
</dbReference>
<evidence type="ECO:0000313" key="3">
    <source>
        <dbReference type="Proteomes" id="UP001187415"/>
    </source>
</evidence>
<sequence>MACAPPVPQSVVPVSNFYPNRPVPPWGFLAPARSSGRDRAREPHEIVSAVVRQPDSAHSEPLETGVGGVDGGDNGLQAEQRVREARQAVNRGAVLPESQAQFLEEIVELSSEHGSSTMQEGAPTPRKQRAKSAAPVTTQQPLTDVQPAPSESGGLSDSTGGPPPVPVMCSVATMTDQRPLSPGGWGEIVKEDEDSHPPAYGSPKMRRTQGRLRVPHLQEVSRIFYLPLYLPLDGMSYGAQPQWTEVRYGRRRRRPHAAADQVWFGDRRWAGARGMACAPPVPQSVVPVSNFYPNRPVPPWGFLAPARSSGRDRGSGARTRSYAAVVRQPDSRRTRNRYYGTLQQGAMIHVDRIPRRPKAGRPNLQIRSLLPRLETGVGGVDGGDNGLQAEQRVREARQAVNRGAVLPESQAQFLEEIVELSSEHGSSTMQEGARYATEAEGKVCGTCNDTTTVDGRAACSF</sequence>
<reference evidence="2" key="1">
    <citation type="submission" date="2023-07" db="EMBL/GenBank/DDBJ databases">
        <title>Chromosome-level Genome Assembly of Striped Snakehead (Channa striata).</title>
        <authorList>
            <person name="Liu H."/>
        </authorList>
    </citation>
    <scope>NUCLEOTIDE SEQUENCE</scope>
    <source>
        <strain evidence="2">Gz</strain>
        <tissue evidence="2">Muscle</tissue>
    </source>
</reference>
<dbReference type="AlphaFoldDB" id="A0AA88IGN6"/>
<feature type="compositionally biased region" description="Gly residues" evidence="1">
    <location>
        <begin position="65"/>
        <end position="74"/>
    </location>
</feature>
<protein>
    <submittedName>
        <fullName evidence="2">Uncharacterized protein</fullName>
    </submittedName>
</protein>
<accession>A0AA88IGN6</accession>
<name>A0AA88IGN6_CHASR</name>
<evidence type="ECO:0000256" key="1">
    <source>
        <dbReference type="SAM" id="MobiDB-lite"/>
    </source>
</evidence>
<keyword evidence="3" id="KW-1185">Reference proteome</keyword>
<feature type="region of interest" description="Disordered" evidence="1">
    <location>
        <begin position="51"/>
        <end position="75"/>
    </location>
</feature>
<organism evidence="2 3">
    <name type="scientific">Channa striata</name>
    <name type="common">Snakehead murrel</name>
    <name type="synonym">Ophicephalus striatus</name>
    <dbReference type="NCBI Taxonomy" id="64152"/>
    <lineage>
        <taxon>Eukaryota</taxon>
        <taxon>Metazoa</taxon>
        <taxon>Chordata</taxon>
        <taxon>Craniata</taxon>
        <taxon>Vertebrata</taxon>
        <taxon>Euteleostomi</taxon>
        <taxon>Actinopterygii</taxon>
        <taxon>Neopterygii</taxon>
        <taxon>Teleostei</taxon>
        <taxon>Neoteleostei</taxon>
        <taxon>Acanthomorphata</taxon>
        <taxon>Anabantaria</taxon>
        <taxon>Anabantiformes</taxon>
        <taxon>Channoidei</taxon>
        <taxon>Channidae</taxon>
        <taxon>Channa</taxon>
    </lineage>
</organism>